<evidence type="ECO:0000259" key="5">
    <source>
        <dbReference type="SMART" id="SM00849"/>
    </source>
</evidence>
<dbReference type="SMART" id="SM00849">
    <property type="entry name" value="Lactamase_B"/>
    <property type="match status" value="1"/>
</dbReference>
<dbReference type="AlphaFoldDB" id="A0A7C5L886"/>
<organism evidence="6">
    <name type="scientific">Caldiarchaeum subterraneum</name>
    <dbReference type="NCBI Taxonomy" id="311458"/>
    <lineage>
        <taxon>Archaea</taxon>
        <taxon>Nitrososphaerota</taxon>
        <taxon>Candidatus Caldarchaeales</taxon>
        <taxon>Candidatus Caldarchaeaceae</taxon>
        <taxon>Candidatus Caldarchaeum</taxon>
    </lineage>
</organism>
<reference evidence="6" key="1">
    <citation type="journal article" date="2020" name="mSystems">
        <title>Genome- and Community-Level Interaction Insights into Carbon Utilization and Element Cycling Functions of Hydrothermarchaeota in Hydrothermal Sediment.</title>
        <authorList>
            <person name="Zhou Z."/>
            <person name="Liu Y."/>
            <person name="Xu W."/>
            <person name="Pan J."/>
            <person name="Luo Z.H."/>
            <person name="Li M."/>
        </authorList>
    </citation>
    <scope>NUCLEOTIDE SEQUENCE [LARGE SCALE GENOMIC DNA]</scope>
    <source>
        <strain evidence="6">SpSt-1056</strain>
    </source>
</reference>
<dbReference type="InterPro" id="IPR036866">
    <property type="entry name" value="RibonucZ/Hydroxyglut_hydro"/>
</dbReference>
<sequence>MTLKYFVNTVGLLQSNSYIAYDSVSREAIIIDAGDDAWKILETIQRNKLKPLAIYATHCHFDHVMAVDDLKNALNIPFYIHRQDMEILLMSKEMTRNFLGIEIADPPAPDGYVDQGQVIQVGEEKLTVIHTPGHSPGSVCYHAGSLLFSGDTLFQGSIGRTDAPGGSTSQIVDSIVNKLFKLPDEVEVLPGHGPLTTLGWEKKNNPFVGEGGMLRRRL</sequence>
<dbReference type="CDD" id="cd06262">
    <property type="entry name" value="metallo-hydrolase-like_MBL-fold"/>
    <property type="match status" value="1"/>
</dbReference>
<dbReference type="InterPro" id="IPR051453">
    <property type="entry name" value="MBL_Glyoxalase_II"/>
</dbReference>
<comment type="cofactor">
    <cofactor evidence="1">
        <name>Zn(2+)</name>
        <dbReference type="ChEBI" id="CHEBI:29105"/>
    </cofactor>
</comment>
<accession>A0A7C5L886</accession>
<dbReference type="GO" id="GO:0016787">
    <property type="term" value="F:hydrolase activity"/>
    <property type="evidence" value="ECO:0007669"/>
    <property type="project" value="UniProtKB-KW"/>
</dbReference>
<dbReference type="GO" id="GO:0046872">
    <property type="term" value="F:metal ion binding"/>
    <property type="evidence" value="ECO:0007669"/>
    <property type="project" value="UniProtKB-KW"/>
</dbReference>
<evidence type="ECO:0000256" key="1">
    <source>
        <dbReference type="ARBA" id="ARBA00001947"/>
    </source>
</evidence>
<dbReference type="Pfam" id="PF00753">
    <property type="entry name" value="Lactamase_B"/>
    <property type="match status" value="1"/>
</dbReference>
<proteinExistence type="predicted"/>
<dbReference type="SUPFAM" id="SSF56281">
    <property type="entry name" value="Metallo-hydrolase/oxidoreductase"/>
    <property type="match status" value="1"/>
</dbReference>
<feature type="domain" description="Metallo-beta-lactamase" evidence="5">
    <location>
        <begin position="14"/>
        <end position="192"/>
    </location>
</feature>
<keyword evidence="4" id="KW-0862">Zinc</keyword>
<dbReference type="EMBL" id="DRWN01000055">
    <property type="protein sequence ID" value="HHK68782.1"/>
    <property type="molecule type" value="Genomic_DNA"/>
</dbReference>
<dbReference type="PANTHER" id="PTHR46233">
    <property type="entry name" value="HYDROXYACYLGLUTATHIONE HYDROLASE GLOC"/>
    <property type="match status" value="1"/>
</dbReference>
<name>A0A7C5L886_CALS0</name>
<gene>
    <name evidence="6" type="ORF">ENM11_06495</name>
</gene>
<dbReference type="InterPro" id="IPR001279">
    <property type="entry name" value="Metallo-B-lactamas"/>
</dbReference>
<dbReference type="Gene3D" id="3.60.15.10">
    <property type="entry name" value="Ribonuclease Z/Hydroxyacylglutathione hydrolase-like"/>
    <property type="match status" value="1"/>
</dbReference>
<protein>
    <submittedName>
        <fullName evidence="6">MBL fold metallo-hydrolase</fullName>
    </submittedName>
</protein>
<evidence type="ECO:0000313" key="6">
    <source>
        <dbReference type="EMBL" id="HHK68782.1"/>
    </source>
</evidence>
<dbReference type="PANTHER" id="PTHR46233:SF3">
    <property type="entry name" value="HYDROXYACYLGLUTATHIONE HYDROLASE GLOC"/>
    <property type="match status" value="1"/>
</dbReference>
<comment type="caution">
    <text evidence="6">The sequence shown here is derived from an EMBL/GenBank/DDBJ whole genome shotgun (WGS) entry which is preliminary data.</text>
</comment>
<keyword evidence="2" id="KW-0479">Metal-binding</keyword>
<keyword evidence="3 6" id="KW-0378">Hydrolase</keyword>
<evidence type="ECO:0000256" key="4">
    <source>
        <dbReference type="ARBA" id="ARBA00022833"/>
    </source>
</evidence>
<evidence type="ECO:0000256" key="3">
    <source>
        <dbReference type="ARBA" id="ARBA00022801"/>
    </source>
</evidence>
<evidence type="ECO:0000256" key="2">
    <source>
        <dbReference type="ARBA" id="ARBA00022723"/>
    </source>
</evidence>